<dbReference type="InterPro" id="IPR056744">
    <property type="entry name" value="TRM5/TYW2-like_N"/>
</dbReference>
<dbReference type="Pfam" id="PF02475">
    <property type="entry name" value="TRM5-TYW2_MTfase"/>
    <property type="match status" value="1"/>
</dbReference>
<evidence type="ECO:0000256" key="7">
    <source>
        <dbReference type="ARBA" id="ARBA00023128"/>
    </source>
</evidence>
<keyword evidence="4 10" id="KW-0808">Transferase</keyword>
<evidence type="ECO:0000256" key="3">
    <source>
        <dbReference type="ARBA" id="ARBA00022603"/>
    </source>
</evidence>
<evidence type="ECO:0000259" key="12">
    <source>
        <dbReference type="PROSITE" id="PS51684"/>
    </source>
</evidence>
<evidence type="ECO:0000256" key="1">
    <source>
        <dbReference type="ARBA" id="ARBA00009775"/>
    </source>
</evidence>
<feature type="compositionally biased region" description="Basic and acidic residues" evidence="11">
    <location>
        <begin position="223"/>
        <end position="240"/>
    </location>
</feature>
<proteinExistence type="inferred from homology"/>
<feature type="domain" description="SAM-dependent methyltransferase TRM5/TYW2-type" evidence="12">
    <location>
        <begin position="159"/>
        <end position="483"/>
    </location>
</feature>
<dbReference type="InterPro" id="IPR029063">
    <property type="entry name" value="SAM-dependent_MTases_sf"/>
</dbReference>
<dbReference type="AlphaFoldDB" id="G0USG6"/>
<comment type="function">
    <text evidence="10">Specifically methylates the N1 position of guanosine-37 in various cytoplasmic and mitochondrial tRNAs. Methylation is not dependent on the nature of the nucleoside 5' of the target nucleoside. This is the first step in the biosynthesis of wybutosine (yW), a modified base adjacent to the anticodon of tRNAs and required for accurate decoding.</text>
</comment>
<feature type="region of interest" description="Disordered" evidence="11">
    <location>
        <begin position="223"/>
        <end position="250"/>
    </location>
</feature>
<dbReference type="GO" id="GO:0070901">
    <property type="term" value="P:mitochondrial tRNA methylation"/>
    <property type="evidence" value="ECO:0007669"/>
    <property type="project" value="UniProtKB-ARBA"/>
</dbReference>
<evidence type="ECO:0000256" key="4">
    <source>
        <dbReference type="ARBA" id="ARBA00022679"/>
    </source>
</evidence>
<evidence type="ECO:0000256" key="11">
    <source>
        <dbReference type="SAM" id="MobiDB-lite"/>
    </source>
</evidence>
<dbReference type="InterPro" id="IPR025792">
    <property type="entry name" value="tRNA_Gua_MeTrfase_euk"/>
</dbReference>
<reference evidence="13" key="1">
    <citation type="journal article" date="2012" name="Proc. Natl. Acad. Sci. U.S.A.">
        <title>Antigenic diversity is generated by distinct evolutionary mechanisms in African trypanosome species.</title>
        <authorList>
            <person name="Jackson A.P."/>
            <person name="Berry A."/>
            <person name="Aslett M."/>
            <person name="Allison H.C."/>
            <person name="Burton P."/>
            <person name="Vavrova-Anderson J."/>
            <person name="Brown R."/>
            <person name="Browne H."/>
            <person name="Corton N."/>
            <person name="Hauser H."/>
            <person name="Gamble J."/>
            <person name="Gilderthorp R."/>
            <person name="Marcello L."/>
            <person name="McQuillan J."/>
            <person name="Otto T.D."/>
            <person name="Quail M.A."/>
            <person name="Sanders M.J."/>
            <person name="van Tonder A."/>
            <person name="Ginger M.L."/>
            <person name="Field M.C."/>
            <person name="Barry J.D."/>
            <person name="Hertz-Fowler C."/>
            <person name="Berriman M."/>
        </authorList>
    </citation>
    <scope>NUCLEOTIDE SEQUENCE</scope>
    <source>
        <strain evidence="13">IL3000</strain>
    </source>
</reference>
<sequence length="507" mass="56378">MEAKQQAADDGSESMGCLQMTHPVEVVSLFVRPVHAVGDVLKALHNCLFSVRGVRNVLDAAPDGRPCRKLLLEPAFLSPTTANLPSPSDSVVFVSADDGLIPAPLREKLSRVSPRWGPCGEPLRVALSAHTVTLTANNFTMPELLKRLLPPDVTPLSGFEQIGHIAHVNLSAAHLPHKAAIGDVILRCNPTVTVVVNKIDSISSVFREFKMEIIAKRHHLVDNSDKSSQDRGDVTGESERGGGGVGCSSADDVDEELRRQQLLIATVRQHGCIFRVPYDRVYWNSRLSHEHTRVVDLMHNGDVLYDVMAGVGPFAVPAAARGVTVHANDLNPVAAEYLRINAEQNHINADRFHVYNIDGRDFMNTVLYKDVMTNGIKCGRRHVTMNLPAIAVEFLDVFAKPPWIPERDAATNDDGRKVNPDKRVLFHVYCFSKDVDDFLGSAVRQVERWLSFKLEEENLEVVHLVRDVAPKKRMVCVSFSLPESFWRQRRGCAESREGQSHKRARLE</sequence>
<dbReference type="Gene3D" id="3.40.50.150">
    <property type="entry name" value="Vaccinia Virus protein VP39"/>
    <property type="match status" value="1"/>
</dbReference>
<feature type="binding site" evidence="10">
    <location>
        <begin position="358"/>
        <end position="359"/>
    </location>
    <ligand>
        <name>S-adenosyl-L-methionine</name>
        <dbReference type="ChEBI" id="CHEBI:59789"/>
    </ligand>
</feature>
<keyword evidence="5 10" id="KW-0949">S-adenosyl-L-methionine</keyword>
<dbReference type="GO" id="GO:0005634">
    <property type="term" value="C:nucleus"/>
    <property type="evidence" value="ECO:0007669"/>
    <property type="project" value="UniProtKB-SubCell"/>
</dbReference>
<dbReference type="GO" id="GO:0005759">
    <property type="term" value="C:mitochondrial matrix"/>
    <property type="evidence" value="ECO:0007669"/>
    <property type="project" value="UniProtKB-SubCell"/>
</dbReference>
<comment type="subunit">
    <text evidence="10">Monomer.</text>
</comment>
<dbReference type="HAMAP" id="MF_03152">
    <property type="entry name" value="TRM5"/>
    <property type="match status" value="1"/>
</dbReference>
<keyword evidence="6 10" id="KW-0819">tRNA processing</keyword>
<comment type="subcellular location">
    <subcellularLocation>
        <location evidence="10">Mitochondrion matrix</location>
    </subcellularLocation>
    <subcellularLocation>
        <location evidence="10">Nucleus</location>
    </subcellularLocation>
    <subcellularLocation>
        <location evidence="10">Cytoplasm</location>
    </subcellularLocation>
    <text evidence="10">Predominantly in the mitochondria and in the nucleus.</text>
</comment>
<dbReference type="FunFam" id="3.30.300.110:FF:000001">
    <property type="entry name" value="tRNA (guanine(37)-N1)-methyltransferase"/>
    <property type="match status" value="1"/>
</dbReference>
<organism evidence="13">
    <name type="scientific">Trypanosoma congolense (strain IL3000)</name>
    <dbReference type="NCBI Taxonomy" id="1068625"/>
    <lineage>
        <taxon>Eukaryota</taxon>
        <taxon>Discoba</taxon>
        <taxon>Euglenozoa</taxon>
        <taxon>Kinetoplastea</taxon>
        <taxon>Metakinetoplastina</taxon>
        <taxon>Trypanosomatida</taxon>
        <taxon>Trypanosomatidae</taxon>
        <taxon>Trypanosoma</taxon>
        <taxon>Nannomonas</taxon>
    </lineage>
</organism>
<dbReference type="Pfam" id="PF25133">
    <property type="entry name" value="TYW2_N_2"/>
    <property type="match status" value="1"/>
</dbReference>
<comment type="catalytic activity">
    <reaction evidence="9 10">
        <text>guanosine(37) in tRNA + S-adenosyl-L-methionine = N(1)-methylguanosine(37) in tRNA + S-adenosyl-L-homocysteine + H(+)</text>
        <dbReference type="Rhea" id="RHEA:36899"/>
        <dbReference type="Rhea" id="RHEA-COMP:10145"/>
        <dbReference type="Rhea" id="RHEA-COMP:10147"/>
        <dbReference type="ChEBI" id="CHEBI:15378"/>
        <dbReference type="ChEBI" id="CHEBI:57856"/>
        <dbReference type="ChEBI" id="CHEBI:59789"/>
        <dbReference type="ChEBI" id="CHEBI:73542"/>
        <dbReference type="ChEBI" id="CHEBI:74269"/>
        <dbReference type="EC" id="2.1.1.228"/>
    </reaction>
</comment>
<dbReference type="GO" id="GO:0052906">
    <property type="term" value="F:tRNA (guanine(37)-N1)-methyltransferase activity"/>
    <property type="evidence" value="ECO:0007669"/>
    <property type="project" value="UniProtKB-UniRule"/>
</dbReference>
<evidence type="ECO:0000256" key="8">
    <source>
        <dbReference type="ARBA" id="ARBA00023242"/>
    </source>
</evidence>
<protein>
    <recommendedName>
        <fullName evidence="10">tRNA (guanine(37)-N1)-methyltransferase</fullName>
        <ecNumber evidence="10">2.1.1.228</ecNumber>
    </recommendedName>
    <alternativeName>
        <fullName evidence="10">M1G-methyltransferase</fullName>
    </alternativeName>
    <alternativeName>
        <fullName evidence="10">tRNA [GM37] methyltransferase</fullName>
    </alternativeName>
    <alternativeName>
        <fullName evidence="10">tRNA methyltransferase 5 homolog</fullName>
    </alternativeName>
</protein>
<dbReference type="EMBL" id="HE575321">
    <property type="protein sequence ID" value="CCC92329.1"/>
    <property type="molecule type" value="Genomic_DNA"/>
</dbReference>
<feature type="binding site" evidence="10">
    <location>
        <begin position="329"/>
        <end position="330"/>
    </location>
    <ligand>
        <name>S-adenosyl-L-methionine</name>
        <dbReference type="ChEBI" id="CHEBI:59789"/>
    </ligand>
</feature>
<gene>
    <name evidence="13" type="ORF">TCIL3000_8_5510</name>
</gene>
<comment type="similarity">
    <text evidence="1">Belongs to the class I-like SAM-binding methyltransferase superfamily. TRM5/TYW2 family.</text>
</comment>
<dbReference type="InterPro" id="IPR030382">
    <property type="entry name" value="MeTrfase_TRM5/TYW2"/>
</dbReference>
<feature type="binding site" evidence="10">
    <location>
        <position position="291"/>
    </location>
    <ligand>
        <name>S-adenosyl-L-methionine</name>
        <dbReference type="ChEBI" id="CHEBI:59789"/>
    </ligand>
</feature>
<keyword evidence="7 10" id="KW-0496">Mitochondrion</keyword>
<evidence type="ECO:0000256" key="9">
    <source>
        <dbReference type="ARBA" id="ARBA00047783"/>
    </source>
</evidence>
<dbReference type="InterPro" id="IPR056743">
    <property type="entry name" value="TRM5-TYW2-like_MTfase"/>
</dbReference>
<evidence type="ECO:0000256" key="5">
    <source>
        <dbReference type="ARBA" id="ARBA00022691"/>
    </source>
</evidence>
<dbReference type="EC" id="2.1.1.228" evidence="10"/>
<evidence type="ECO:0000256" key="2">
    <source>
        <dbReference type="ARBA" id="ARBA00022490"/>
    </source>
</evidence>
<dbReference type="PANTHER" id="PTHR23245">
    <property type="entry name" value="TRNA METHYLTRANSFERASE"/>
    <property type="match status" value="1"/>
</dbReference>
<keyword evidence="8 10" id="KW-0539">Nucleus</keyword>
<keyword evidence="2 10" id="KW-0963">Cytoplasm</keyword>
<evidence type="ECO:0000256" key="10">
    <source>
        <dbReference type="HAMAP-Rule" id="MF_03152"/>
    </source>
</evidence>
<comment type="similarity">
    <text evidence="10">Belongs to the TRM5 / TYW2 family.</text>
</comment>
<dbReference type="PANTHER" id="PTHR23245:SF43">
    <property type="entry name" value="TRNA (GUANINE(37)-N1)-METHYLTRANSFERASE 2"/>
    <property type="match status" value="1"/>
</dbReference>
<dbReference type="SUPFAM" id="SSF53335">
    <property type="entry name" value="S-adenosyl-L-methionine-dependent methyltransferases"/>
    <property type="match status" value="1"/>
</dbReference>
<evidence type="ECO:0000313" key="13">
    <source>
        <dbReference type="EMBL" id="CCC92329.1"/>
    </source>
</evidence>
<feature type="binding site" evidence="10">
    <location>
        <position position="386"/>
    </location>
    <ligand>
        <name>S-adenosyl-L-methionine</name>
        <dbReference type="ChEBI" id="CHEBI:59789"/>
    </ligand>
</feature>
<name>G0USG6_TRYCI</name>
<dbReference type="PROSITE" id="PS51684">
    <property type="entry name" value="SAM_MT_TRM5_TYW2"/>
    <property type="match status" value="1"/>
</dbReference>
<dbReference type="GO" id="GO:0002939">
    <property type="term" value="P:tRNA N1-guanine methylation"/>
    <property type="evidence" value="ECO:0007669"/>
    <property type="project" value="TreeGrafter"/>
</dbReference>
<accession>G0USG6</accession>
<keyword evidence="3 10" id="KW-0489">Methyltransferase</keyword>
<evidence type="ECO:0000256" key="6">
    <source>
        <dbReference type="ARBA" id="ARBA00022694"/>
    </source>
</evidence>
<dbReference type="Gene3D" id="3.30.300.110">
    <property type="entry name" value="Met-10+ protein-like domains"/>
    <property type="match status" value="1"/>
</dbReference>
<dbReference type="VEuPathDB" id="TriTrypDB:TcIL3000_8_5510"/>